<protein>
    <submittedName>
        <fullName evidence="1">Uncharacterized protein</fullName>
    </submittedName>
</protein>
<gene>
    <name evidence="1" type="ORF">IAA55_07365</name>
</gene>
<dbReference type="AlphaFoldDB" id="A0A9D1EAG2"/>
<evidence type="ECO:0000313" key="2">
    <source>
        <dbReference type="Proteomes" id="UP000823912"/>
    </source>
</evidence>
<dbReference type="EMBL" id="DVHM01000116">
    <property type="protein sequence ID" value="HIR71084.1"/>
    <property type="molecule type" value="Genomic_DNA"/>
</dbReference>
<evidence type="ECO:0000313" key="1">
    <source>
        <dbReference type="EMBL" id="HIR71084.1"/>
    </source>
</evidence>
<organism evidence="1 2">
    <name type="scientific">Candidatus Pullilachnospira gallistercoris</name>
    <dbReference type="NCBI Taxonomy" id="2840911"/>
    <lineage>
        <taxon>Bacteria</taxon>
        <taxon>Bacillati</taxon>
        <taxon>Bacillota</taxon>
        <taxon>Clostridia</taxon>
        <taxon>Lachnospirales</taxon>
        <taxon>Lachnospiraceae</taxon>
        <taxon>Lachnospiraceae incertae sedis</taxon>
        <taxon>Candidatus Pullilachnospira</taxon>
    </lineage>
</organism>
<name>A0A9D1EAG2_9FIRM</name>
<proteinExistence type="predicted"/>
<sequence>MRKGRVAALAGILAAAVGMGLFFPDLVVNVADQKMEDQEEHFSVDTTASFADGRLTDMMRLAMSYVDEIYLYSGVEQSEGDVASIAGNIAAKLSEDGILPQMTYGDAETEAFVAVGEEQEMGVMWRCRFFDQQASGILEMLIDDRSGKLLFFYYQRPMSDEDPLYGYRAYGEAPDAEKLQGAALEDLRKQSDNMENFCREYYGFTLSDEEYYADDAGQGRAEMVFLDAEGNRIPLCLTRDPDGTMYTWGWSTWETVSDENAAMAF</sequence>
<reference evidence="1" key="1">
    <citation type="submission" date="2020-10" db="EMBL/GenBank/DDBJ databases">
        <authorList>
            <person name="Gilroy R."/>
        </authorList>
    </citation>
    <scope>NUCLEOTIDE SEQUENCE</scope>
    <source>
        <strain evidence="1">ChiSjej5B23-6657</strain>
    </source>
</reference>
<accession>A0A9D1EAG2</accession>
<comment type="caution">
    <text evidence="1">The sequence shown here is derived from an EMBL/GenBank/DDBJ whole genome shotgun (WGS) entry which is preliminary data.</text>
</comment>
<reference evidence="1" key="2">
    <citation type="journal article" date="2021" name="PeerJ">
        <title>Extensive microbial diversity within the chicken gut microbiome revealed by metagenomics and culture.</title>
        <authorList>
            <person name="Gilroy R."/>
            <person name="Ravi A."/>
            <person name="Getino M."/>
            <person name="Pursley I."/>
            <person name="Horton D.L."/>
            <person name="Alikhan N.F."/>
            <person name="Baker D."/>
            <person name="Gharbi K."/>
            <person name="Hall N."/>
            <person name="Watson M."/>
            <person name="Adriaenssens E.M."/>
            <person name="Foster-Nyarko E."/>
            <person name="Jarju S."/>
            <person name="Secka A."/>
            <person name="Antonio M."/>
            <person name="Oren A."/>
            <person name="Chaudhuri R.R."/>
            <person name="La Ragione R."/>
            <person name="Hildebrand F."/>
            <person name="Pallen M.J."/>
        </authorList>
    </citation>
    <scope>NUCLEOTIDE SEQUENCE</scope>
    <source>
        <strain evidence="1">ChiSjej5B23-6657</strain>
    </source>
</reference>
<dbReference type="Proteomes" id="UP000823912">
    <property type="component" value="Unassembled WGS sequence"/>
</dbReference>